<dbReference type="Gene3D" id="2.10.25.10">
    <property type="entry name" value="Laminin"/>
    <property type="match status" value="1"/>
</dbReference>
<evidence type="ECO:0000256" key="1">
    <source>
        <dbReference type="ARBA" id="ARBA00022690"/>
    </source>
</evidence>
<evidence type="ECO:0000256" key="3">
    <source>
        <dbReference type="SAM" id="SignalP"/>
    </source>
</evidence>
<organism evidence="5 6">
    <name type="scientific">Pieris brassicae</name>
    <name type="common">White butterfly</name>
    <name type="synonym">Large white butterfly</name>
    <dbReference type="NCBI Taxonomy" id="7116"/>
    <lineage>
        <taxon>Eukaryota</taxon>
        <taxon>Metazoa</taxon>
        <taxon>Ecdysozoa</taxon>
        <taxon>Arthropoda</taxon>
        <taxon>Hexapoda</taxon>
        <taxon>Insecta</taxon>
        <taxon>Pterygota</taxon>
        <taxon>Neoptera</taxon>
        <taxon>Endopterygota</taxon>
        <taxon>Lepidoptera</taxon>
        <taxon>Glossata</taxon>
        <taxon>Ditrysia</taxon>
        <taxon>Papilionoidea</taxon>
        <taxon>Pieridae</taxon>
        <taxon>Pierinae</taxon>
        <taxon>Pieris</taxon>
    </lineage>
</organism>
<dbReference type="Proteomes" id="UP001152562">
    <property type="component" value="Unassembled WGS sequence"/>
</dbReference>
<comment type="caution">
    <text evidence="5">The sequence shown here is derived from an EMBL/GenBank/DDBJ whole genome shotgun (WGS) entry which is preliminary data.</text>
</comment>
<dbReference type="InterPro" id="IPR036084">
    <property type="entry name" value="Ser_inhib-like_sf"/>
</dbReference>
<keyword evidence="3" id="KW-0732">Signal</keyword>
<protein>
    <recommendedName>
        <fullName evidence="4">TIL domain-containing protein</fullName>
    </recommendedName>
</protein>
<dbReference type="InterPro" id="IPR002919">
    <property type="entry name" value="TIL_dom"/>
</dbReference>
<name>A0A9P0T969_PIEBR</name>
<dbReference type="GO" id="GO:0030414">
    <property type="term" value="F:peptidase inhibitor activity"/>
    <property type="evidence" value="ECO:0007669"/>
    <property type="project" value="UniProtKB-KW"/>
</dbReference>
<evidence type="ECO:0000313" key="6">
    <source>
        <dbReference type="Proteomes" id="UP001152562"/>
    </source>
</evidence>
<accession>A0A9P0T969</accession>
<proteinExistence type="predicted"/>
<dbReference type="FunFam" id="2.10.25.10:FF:000674">
    <property type="entry name" value="Mucin-2"/>
    <property type="match status" value="1"/>
</dbReference>
<dbReference type="EMBL" id="CALOZG010000003">
    <property type="protein sequence ID" value="CAH4008508.1"/>
    <property type="molecule type" value="Genomic_DNA"/>
</dbReference>
<feature type="signal peptide" evidence="3">
    <location>
        <begin position="1"/>
        <end position="18"/>
    </location>
</feature>
<keyword evidence="1" id="KW-0646">Protease inhibitor</keyword>
<evidence type="ECO:0000313" key="5">
    <source>
        <dbReference type="EMBL" id="CAH4008508.1"/>
    </source>
</evidence>
<evidence type="ECO:0000256" key="2">
    <source>
        <dbReference type="ARBA" id="ARBA00023157"/>
    </source>
</evidence>
<gene>
    <name evidence="5" type="ORF">PIBRA_LOCUS3088</name>
</gene>
<evidence type="ECO:0000259" key="4">
    <source>
        <dbReference type="Pfam" id="PF01826"/>
    </source>
</evidence>
<keyword evidence="6" id="KW-1185">Reference proteome</keyword>
<sequence>MPSRQLFALFLLLTSSLALDCNGNNEEYRCGSACQTECSTLGEMCPIMNVQCNDECYCIDGFARDYRGNCIPIKDCPQ</sequence>
<dbReference type="AlphaFoldDB" id="A0A9P0T969"/>
<keyword evidence="2" id="KW-1015">Disulfide bond</keyword>
<feature type="chain" id="PRO_5040490904" description="TIL domain-containing protein" evidence="3">
    <location>
        <begin position="19"/>
        <end position="78"/>
    </location>
</feature>
<dbReference type="CDD" id="cd19941">
    <property type="entry name" value="TIL"/>
    <property type="match status" value="1"/>
</dbReference>
<dbReference type="SUPFAM" id="SSF57567">
    <property type="entry name" value="Serine protease inhibitors"/>
    <property type="match status" value="1"/>
</dbReference>
<dbReference type="Pfam" id="PF01826">
    <property type="entry name" value="TIL"/>
    <property type="match status" value="1"/>
</dbReference>
<feature type="domain" description="TIL" evidence="4">
    <location>
        <begin position="21"/>
        <end position="76"/>
    </location>
</feature>
<reference evidence="5" key="1">
    <citation type="submission" date="2022-05" db="EMBL/GenBank/DDBJ databases">
        <authorList>
            <person name="Okamura Y."/>
        </authorList>
    </citation>
    <scope>NUCLEOTIDE SEQUENCE</scope>
</reference>